<dbReference type="PANTHER" id="PTHR12304">
    <property type="entry name" value="INOSINE-URIDINE PREFERRING NUCLEOSIDE HYDROLASE"/>
    <property type="match status" value="1"/>
</dbReference>
<name>A0A0R2FW33_9LACO</name>
<accession>A0A0R2FW33</accession>
<dbReference type="STRING" id="81857.IV38_GL001365"/>
<evidence type="ECO:0000256" key="1">
    <source>
        <dbReference type="ARBA" id="ARBA00022801"/>
    </source>
</evidence>
<dbReference type="PATRIC" id="fig|81857.4.peg.1164"/>
<dbReference type="InterPro" id="IPR036452">
    <property type="entry name" value="Ribo_hydro-like"/>
</dbReference>
<dbReference type="EMBL" id="JQAZ01000003">
    <property type="protein sequence ID" value="KRN31867.1"/>
    <property type="molecule type" value="Genomic_DNA"/>
</dbReference>
<dbReference type="GO" id="GO:0008477">
    <property type="term" value="F:purine nucleosidase activity"/>
    <property type="evidence" value="ECO:0007669"/>
    <property type="project" value="TreeGrafter"/>
</dbReference>
<dbReference type="PANTHER" id="PTHR12304:SF15">
    <property type="entry name" value="NON-SPECIFIC RIBONUCLEOSIDE HYDROLASE RIHC"/>
    <property type="match status" value="1"/>
</dbReference>
<dbReference type="Proteomes" id="UP000051645">
    <property type="component" value="Unassembled WGS sequence"/>
</dbReference>
<gene>
    <name evidence="4" type="ORF">IV40_GL001152</name>
</gene>
<dbReference type="SUPFAM" id="SSF53590">
    <property type="entry name" value="Nucleoside hydrolase"/>
    <property type="match status" value="1"/>
</dbReference>
<keyword evidence="1 4" id="KW-0378">Hydrolase</keyword>
<evidence type="ECO:0000256" key="2">
    <source>
        <dbReference type="ARBA" id="ARBA00023295"/>
    </source>
</evidence>
<protein>
    <submittedName>
        <fullName evidence="4">Ribonucleoside hydrolase RihC</fullName>
    </submittedName>
</protein>
<dbReference type="InterPro" id="IPR001910">
    <property type="entry name" value="Inosine/uridine_hydrolase_dom"/>
</dbReference>
<evidence type="ECO:0000259" key="3">
    <source>
        <dbReference type="Pfam" id="PF01156"/>
    </source>
</evidence>
<dbReference type="Pfam" id="PF01156">
    <property type="entry name" value="IU_nuc_hydro"/>
    <property type="match status" value="1"/>
</dbReference>
<dbReference type="InterPro" id="IPR023186">
    <property type="entry name" value="IUNH"/>
</dbReference>
<dbReference type="GO" id="GO:0006152">
    <property type="term" value="P:purine nucleoside catabolic process"/>
    <property type="evidence" value="ECO:0007669"/>
    <property type="project" value="TreeGrafter"/>
</dbReference>
<keyword evidence="2" id="KW-0326">Glycosidase</keyword>
<sequence length="309" mass="33557">MMDEPIIFDSDPGIGGILATSTALTDPRIDLKLLTTVTADGQIAKATQHSLNLVAFYQRNVPVAGGAAHALIKPYEPQSDVYNNDGTADYEYPDYETAPLPEAAADAMYAALCRSPKPMTLVVTGPYTNLALLLLNHPDCKNKIKRLILLGGALSRGNVNSLADYNVFTDPEAAVAVYQSGLPITMVSLDVNLNALITDDTINQLKQIGPLAESFQALYKKYLRDIPGGVPAYDMHAFAYLLHPEFYTTKKYWIDVQTDGPASGVTVADIRGAYHNGQTNATVCTGVDAKAFNAWFLREVSVIQDIFIH</sequence>
<keyword evidence="5" id="KW-1185">Reference proteome</keyword>
<reference evidence="4 5" key="1">
    <citation type="journal article" date="2015" name="Genome Announc.">
        <title>Expanding the biotechnology potential of lactobacilli through comparative genomics of 213 strains and associated genera.</title>
        <authorList>
            <person name="Sun Z."/>
            <person name="Harris H.M."/>
            <person name="McCann A."/>
            <person name="Guo C."/>
            <person name="Argimon S."/>
            <person name="Zhang W."/>
            <person name="Yang X."/>
            <person name="Jeffery I.B."/>
            <person name="Cooney J.C."/>
            <person name="Kagawa T.F."/>
            <person name="Liu W."/>
            <person name="Song Y."/>
            <person name="Salvetti E."/>
            <person name="Wrobel A."/>
            <person name="Rasinkangas P."/>
            <person name="Parkhill J."/>
            <person name="Rea M.C."/>
            <person name="O'Sullivan O."/>
            <person name="Ritari J."/>
            <person name="Douillard F.P."/>
            <person name="Paul Ross R."/>
            <person name="Yang R."/>
            <person name="Briner A.E."/>
            <person name="Felis G.E."/>
            <person name="de Vos W.M."/>
            <person name="Barrangou R."/>
            <person name="Klaenhammer T.R."/>
            <person name="Caufield P.W."/>
            <person name="Cui Y."/>
            <person name="Zhang H."/>
            <person name="O'Toole P.W."/>
        </authorList>
    </citation>
    <scope>NUCLEOTIDE SEQUENCE [LARGE SCALE GENOMIC DNA]</scope>
    <source>
        <strain evidence="4 5">DSM 13344</strain>
    </source>
</reference>
<feature type="domain" description="Inosine/uridine-preferring nucleoside hydrolase" evidence="3">
    <location>
        <begin position="6"/>
        <end position="293"/>
    </location>
</feature>
<dbReference type="Gene3D" id="3.90.245.10">
    <property type="entry name" value="Ribonucleoside hydrolase-like"/>
    <property type="match status" value="1"/>
</dbReference>
<evidence type="ECO:0000313" key="4">
    <source>
        <dbReference type="EMBL" id="KRN31867.1"/>
    </source>
</evidence>
<dbReference type="GO" id="GO:0005829">
    <property type="term" value="C:cytosol"/>
    <property type="evidence" value="ECO:0007669"/>
    <property type="project" value="TreeGrafter"/>
</dbReference>
<evidence type="ECO:0000313" key="5">
    <source>
        <dbReference type="Proteomes" id="UP000051645"/>
    </source>
</evidence>
<organism evidence="4 5">
    <name type="scientific">Lactobacillus selangorensis</name>
    <dbReference type="NCBI Taxonomy" id="81857"/>
    <lineage>
        <taxon>Bacteria</taxon>
        <taxon>Bacillati</taxon>
        <taxon>Bacillota</taxon>
        <taxon>Bacilli</taxon>
        <taxon>Lactobacillales</taxon>
        <taxon>Lactobacillaceae</taxon>
        <taxon>Lactobacillus</taxon>
    </lineage>
</organism>
<proteinExistence type="predicted"/>
<dbReference type="AlphaFoldDB" id="A0A0R2FW33"/>
<comment type="caution">
    <text evidence="4">The sequence shown here is derived from an EMBL/GenBank/DDBJ whole genome shotgun (WGS) entry which is preliminary data.</text>
</comment>